<dbReference type="Proteomes" id="UP001189429">
    <property type="component" value="Unassembled WGS sequence"/>
</dbReference>
<comment type="caution">
    <text evidence="2">The sequence shown here is derived from an EMBL/GenBank/DDBJ whole genome shotgun (WGS) entry which is preliminary data.</text>
</comment>
<dbReference type="EMBL" id="CAUYUJ010016519">
    <property type="protein sequence ID" value="CAK0866263.1"/>
    <property type="molecule type" value="Genomic_DNA"/>
</dbReference>
<proteinExistence type="predicted"/>
<reference evidence="2" key="1">
    <citation type="submission" date="2023-10" db="EMBL/GenBank/DDBJ databases">
        <authorList>
            <person name="Chen Y."/>
            <person name="Shah S."/>
            <person name="Dougan E. K."/>
            <person name="Thang M."/>
            <person name="Chan C."/>
        </authorList>
    </citation>
    <scope>NUCLEOTIDE SEQUENCE [LARGE SCALE GENOMIC DNA]</scope>
</reference>
<evidence type="ECO:0000313" key="2">
    <source>
        <dbReference type="EMBL" id="CAK0866263.1"/>
    </source>
</evidence>
<gene>
    <name evidence="2" type="ORF">PCOR1329_LOCUS53487</name>
</gene>
<sequence length="127" mass="13627">VVEFEQEIRVVGSGTALSPKWQSERAIFVEVKVEFADLADVVRSAGGGDPVNSLPDVLRDELNEMVANPAGPGAGGQGVGQPARDAPERAKSFEDVKAGPLAPRRFMGQAEVDPFMIDDFRCWGVDE</sequence>
<feature type="non-terminal residue" evidence="2">
    <location>
        <position position="127"/>
    </location>
</feature>
<evidence type="ECO:0000256" key="1">
    <source>
        <dbReference type="SAM" id="MobiDB-lite"/>
    </source>
</evidence>
<keyword evidence="3" id="KW-1185">Reference proteome</keyword>
<accession>A0ABN9V0P3</accession>
<evidence type="ECO:0000313" key="3">
    <source>
        <dbReference type="Proteomes" id="UP001189429"/>
    </source>
</evidence>
<name>A0ABN9V0P3_9DINO</name>
<feature type="region of interest" description="Disordered" evidence="1">
    <location>
        <begin position="65"/>
        <end position="97"/>
    </location>
</feature>
<feature type="non-terminal residue" evidence="2">
    <location>
        <position position="1"/>
    </location>
</feature>
<feature type="compositionally biased region" description="Basic and acidic residues" evidence="1">
    <location>
        <begin position="85"/>
        <end position="97"/>
    </location>
</feature>
<organism evidence="2 3">
    <name type="scientific">Prorocentrum cordatum</name>
    <dbReference type="NCBI Taxonomy" id="2364126"/>
    <lineage>
        <taxon>Eukaryota</taxon>
        <taxon>Sar</taxon>
        <taxon>Alveolata</taxon>
        <taxon>Dinophyceae</taxon>
        <taxon>Prorocentrales</taxon>
        <taxon>Prorocentraceae</taxon>
        <taxon>Prorocentrum</taxon>
    </lineage>
</organism>
<protein>
    <submittedName>
        <fullName evidence="2">Uncharacterized protein</fullName>
    </submittedName>
</protein>